<dbReference type="Pfam" id="PF00561">
    <property type="entry name" value="Abhydrolase_1"/>
    <property type="match status" value="1"/>
</dbReference>
<dbReference type="InterPro" id="IPR029058">
    <property type="entry name" value="AB_hydrolase_fold"/>
</dbReference>
<keyword evidence="3" id="KW-1185">Reference proteome</keyword>
<reference evidence="2 3" key="1">
    <citation type="journal article" date="2016" name="Genome Biol. Evol.">
        <title>Divergent and convergent evolution of fungal pathogenicity.</title>
        <authorList>
            <person name="Shang Y."/>
            <person name="Xiao G."/>
            <person name="Zheng P."/>
            <person name="Cen K."/>
            <person name="Zhan S."/>
            <person name="Wang C."/>
        </authorList>
    </citation>
    <scope>NUCLEOTIDE SEQUENCE [LARGE SCALE GENOMIC DNA]</scope>
    <source>
        <strain evidence="2 3">RCEF 2490</strain>
    </source>
</reference>
<dbReference type="AlphaFoldDB" id="A0A167WFA2"/>
<dbReference type="PRINTS" id="PR00412">
    <property type="entry name" value="EPOXHYDRLASE"/>
</dbReference>
<accession>A0A167WFA2</accession>
<dbReference type="PANTHER" id="PTHR43798">
    <property type="entry name" value="MONOACYLGLYCEROL LIPASE"/>
    <property type="match status" value="1"/>
</dbReference>
<keyword evidence="2" id="KW-0378">Hydrolase</keyword>
<evidence type="ECO:0000313" key="2">
    <source>
        <dbReference type="EMBL" id="KZZ88774.1"/>
    </source>
</evidence>
<dbReference type="InterPro" id="IPR000639">
    <property type="entry name" value="Epox_hydrolase-like"/>
</dbReference>
<name>A0A167WFA2_9HYPO</name>
<evidence type="ECO:0000259" key="1">
    <source>
        <dbReference type="Pfam" id="PF00561"/>
    </source>
</evidence>
<dbReference type="PANTHER" id="PTHR43798:SF33">
    <property type="entry name" value="HYDROLASE, PUTATIVE (AFU_ORTHOLOGUE AFUA_2G14860)-RELATED"/>
    <property type="match status" value="1"/>
</dbReference>
<dbReference type="GO" id="GO:0046464">
    <property type="term" value="P:acylglycerol catabolic process"/>
    <property type="evidence" value="ECO:0007669"/>
    <property type="project" value="TreeGrafter"/>
</dbReference>
<proteinExistence type="predicted"/>
<feature type="domain" description="AB hydrolase-1" evidence="1">
    <location>
        <begin position="31"/>
        <end position="304"/>
    </location>
</feature>
<dbReference type="GO" id="GO:0016020">
    <property type="term" value="C:membrane"/>
    <property type="evidence" value="ECO:0007669"/>
    <property type="project" value="TreeGrafter"/>
</dbReference>
<sequence length="328" mass="37025">MPVSFPDRQAFRCARGFVYSYVQIPSTAHRPTLFFLHGFPSHIPDWTYQMSHFSSQGYGILACDLLGFGQSSRSEDPSMYRLQPVSNDLTELLDHVGLAQVIGVGHDIGATILSRLASYHPQRFIALVFLAVGPPRLGTPFDLNAINDTTRRMMGYELLGYINWLTEGAQNVLEQNSASAMSLTFAENSVSVWQQWFHPLHKMEEFVTQDRRVRMGTWYTTDLQKEHLAAFHRQGGYTGCQWYRMWRDNLFAADERGFEAVILPQPCLLIIPNGSEPQVDMLAEWAPTLTVTRLESGHWVHLEESGGTSSAIAGFLNKLEQEPQSHSG</sequence>
<dbReference type="GO" id="GO:0047372">
    <property type="term" value="F:monoacylglycerol lipase activity"/>
    <property type="evidence" value="ECO:0007669"/>
    <property type="project" value="TreeGrafter"/>
</dbReference>
<dbReference type="Gene3D" id="3.40.50.1820">
    <property type="entry name" value="alpha/beta hydrolase"/>
    <property type="match status" value="1"/>
</dbReference>
<dbReference type="InterPro" id="IPR050266">
    <property type="entry name" value="AB_hydrolase_sf"/>
</dbReference>
<organism evidence="2 3">
    <name type="scientific">Moelleriella libera RCEF 2490</name>
    <dbReference type="NCBI Taxonomy" id="1081109"/>
    <lineage>
        <taxon>Eukaryota</taxon>
        <taxon>Fungi</taxon>
        <taxon>Dikarya</taxon>
        <taxon>Ascomycota</taxon>
        <taxon>Pezizomycotina</taxon>
        <taxon>Sordariomycetes</taxon>
        <taxon>Hypocreomycetidae</taxon>
        <taxon>Hypocreales</taxon>
        <taxon>Clavicipitaceae</taxon>
        <taxon>Moelleriella</taxon>
    </lineage>
</organism>
<dbReference type="EMBL" id="AZGY01000028">
    <property type="protein sequence ID" value="KZZ88774.1"/>
    <property type="molecule type" value="Genomic_DNA"/>
</dbReference>
<dbReference type="STRING" id="1081109.A0A167WFA2"/>
<dbReference type="OrthoDB" id="284184at2759"/>
<gene>
    <name evidence="2" type="ORF">AAL_07975</name>
</gene>
<dbReference type="InterPro" id="IPR000073">
    <property type="entry name" value="AB_hydrolase_1"/>
</dbReference>
<comment type="caution">
    <text evidence="2">The sequence shown here is derived from an EMBL/GenBank/DDBJ whole genome shotgun (WGS) entry which is preliminary data.</text>
</comment>
<dbReference type="Proteomes" id="UP000078544">
    <property type="component" value="Unassembled WGS sequence"/>
</dbReference>
<protein>
    <submittedName>
        <fullName evidence="2">Epoxide hydrolase-like protein</fullName>
    </submittedName>
</protein>
<dbReference type="SUPFAM" id="SSF53474">
    <property type="entry name" value="alpha/beta-Hydrolases"/>
    <property type="match status" value="1"/>
</dbReference>
<evidence type="ECO:0000313" key="3">
    <source>
        <dbReference type="Proteomes" id="UP000078544"/>
    </source>
</evidence>